<dbReference type="AlphaFoldDB" id="A0A1G2PF91"/>
<comment type="caution">
    <text evidence="1">The sequence shown here is derived from an EMBL/GenBank/DDBJ whole genome shotgun (WGS) entry which is preliminary data.</text>
</comment>
<proteinExistence type="predicted"/>
<evidence type="ECO:0000313" key="2">
    <source>
        <dbReference type="Proteomes" id="UP000178869"/>
    </source>
</evidence>
<organism evidence="1 2">
    <name type="scientific">Candidatus Terrybacteria bacterium RIFCSPHIGHO2_01_FULL_43_35</name>
    <dbReference type="NCBI Taxonomy" id="1802361"/>
    <lineage>
        <taxon>Bacteria</taxon>
        <taxon>Candidatus Terryibacteriota</taxon>
    </lineage>
</organism>
<evidence type="ECO:0000313" key="1">
    <source>
        <dbReference type="EMBL" id="OHA46943.1"/>
    </source>
</evidence>
<reference evidence="1 2" key="1">
    <citation type="journal article" date="2016" name="Nat. Commun.">
        <title>Thousands of microbial genomes shed light on interconnected biogeochemical processes in an aquifer system.</title>
        <authorList>
            <person name="Anantharaman K."/>
            <person name="Brown C.T."/>
            <person name="Hug L.A."/>
            <person name="Sharon I."/>
            <person name="Castelle C.J."/>
            <person name="Probst A.J."/>
            <person name="Thomas B.C."/>
            <person name="Singh A."/>
            <person name="Wilkins M.J."/>
            <person name="Karaoz U."/>
            <person name="Brodie E.L."/>
            <person name="Williams K.H."/>
            <person name="Hubbard S.S."/>
            <person name="Banfield J.F."/>
        </authorList>
    </citation>
    <scope>NUCLEOTIDE SEQUENCE [LARGE SCALE GENOMIC DNA]</scope>
</reference>
<protein>
    <submittedName>
        <fullName evidence="1">Uncharacterized protein</fullName>
    </submittedName>
</protein>
<sequence>MQVKLFIGNDNIGPTQEKINEWLAQNPNIKIEHVVAGNWGQNSVFIEKRIQIYIIIFYSIKPTKTASS</sequence>
<accession>A0A1G2PF91</accession>
<dbReference type="EMBL" id="MHSR01000009">
    <property type="protein sequence ID" value="OHA46943.1"/>
    <property type="molecule type" value="Genomic_DNA"/>
</dbReference>
<dbReference type="Proteomes" id="UP000178869">
    <property type="component" value="Unassembled WGS sequence"/>
</dbReference>
<name>A0A1G2PF91_9BACT</name>
<gene>
    <name evidence="1" type="ORF">A2828_02775</name>
</gene>